<sequence length="44" mass="4747">MHGVVPEALASRKLVVGDDSSEGSETAKSGTDEQKRYMRHNCLG</sequence>
<dbReference type="AlphaFoldDB" id="A0A645AXU6"/>
<evidence type="ECO:0000313" key="2">
    <source>
        <dbReference type="EMBL" id="MPM57939.1"/>
    </source>
</evidence>
<proteinExistence type="predicted"/>
<comment type="caution">
    <text evidence="2">The sequence shown here is derived from an EMBL/GenBank/DDBJ whole genome shotgun (WGS) entry which is preliminary data.</text>
</comment>
<name>A0A645AXU6_9ZZZZ</name>
<dbReference type="EMBL" id="VSSQ01016519">
    <property type="protein sequence ID" value="MPM57939.1"/>
    <property type="molecule type" value="Genomic_DNA"/>
</dbReference>
<accession>A0A645AXU6</accession>
<gene>
    <name evidence="2" type="ORF">SDC9_104768</name>
</gene>
<protein>
    <submittedName>
        <fullName evidence="2">Uncharacterized protein</fullName>
    </submittedName>
</protein>
<organism evidence="2">
    <name type="scientific">bioreactor metagenome</name>
    <dbReference type="NCBI Taxonomy" id="1076179"/>
    <lineage>
        <taxon>unclassified sequences</taxon>
        <taxon>metagenomes</taxon>
        <taxon>ecological metagenomes</taxon>
    </lineage>
</organism>
<feature type="region of interest" description="Disordered" evidence="1">
    <location>
        <begin position="1"/>
        <end position="44"/>
    </location>
</feature>
<evidence type="ECO:0000256" key="1">
    <source>
        <dbReference type="SAM" id="MobiDB-lite"/>
    </source>
</evidence>
<reference evidence="2" key="1">
    <citation type="submission" date="2019-08" db="EMBL/GenBank/DDBJ databases">
        <authorList>
            <person name="Kucharzyk K."/>
            <person name="Murdoch R.W."/>
            <person name="Higgins S."/>
            <person name="Loffler F."/>
        </authorList>
    </citation>
    <scope>NUCLEOTIDE SEQUENCE</scope>
</reference>